<dbReference type="GeneID" id="77935215"/>
<dbReference type="RefSeq" id="YP_010659247.1">
    <property type="nucleotide sequence ID" value="NC_070866.1"/>
</dbReference>
<protein>
    <submittedName>
        <fullName evidence="1">Uncharacterized protein</fullName>
    </submittedName>
</protein>
<name>A0A2S1PFU3_9CAUD</name>
<dbReference type="KEGG" id="vg:77935215"/>
<evidence type="ECO:0000313" key="1">
    <source>
        <dbReference type="EMBL" id="AWH15443.1"/>
    </source>
</evidence>
<reference evidence="1 2" key="1">
    <citation type="submission" date="2018-04" db="EMBL/GenBank/DDBJ databases">
        <title>Complete genome sequences of new Aeromonas and Pseudomonas phages promising in phage therapy dedicated to aquaculture.</title>
        <authorList>
            <person name="Kolsut J."/>
            <person name="Wojcik E."/>
            <person name="Wojtasik A."/>
            <person name="Dastych J."/>
        </authorList>
    </citation>
    <scope>NUCLEOTIDE SEQUENCE [LARGE SCALE GENOMIC DNA]</scope>
</reference>
<accession>A0A2S1PFU3</accession>
<evidence type="ECO:0000313" key="2">
    <source>
        <dbReference type="Proteomes" id="UP000246250"/>
    </source>
</evidence>
<organism evidence="1 2">
    <name type="scientific">Pseudomonas phage 98PfluR60PP</name>
    <dbReference type="NCBI Taxonomy" id="2163965"/>
    <lineage>
        <taxon>Viruses</taxon>
        <taxon>Duplodnaviria</taxon>
        <taxon>Heunggongvirae</taxon>
        <taxon>Uroviricota</taxon>
        <taxon>Caudoviricetes</taxon>
        <taxon>Schitoviridae</taxon>
        <taxon>Littlefixvirus</taxon>
        <taxon>Littlefixvirus 98Pflur60pp</taxon>
    </lineage>
</organism>
<dbReference type="Proteomes" id="UP000246250">
    <property type="component" value="Segment"/>
</dbReference>
<dbReference type="EMBL" id="MH179480">
    <property type="protein sequence ID" value="AWH15443.1"/>
    <property type="molecule type" value="Genomic_DNA"/>
</dbReference>
<proteinExistence type="predicted"/>
<keyword evidence="2" id="KW-1185">Reference proteome</keyword>
<sequence>MSLDWNSYVDDSEELNMHILAIPTSAVEGVEHLIPVAHKRVIVGDVTLLVFLPNNGGADRKAVKALLEHLLNESVSHNYTYFNQKSSVPDIAHNIRYDAHGVLVEDNSPYTDPVLVEVVHNLLKAVYLGKEKLQIAHCYAINADWGNHEANGNMNKMRKLIGGL</sequence>